<dbReference type="GO" id="GO:0016747">
    <property type="term" value="F:acyltransferase activity, transferring groups other than amino-acyl groups"/>
    <property type="evidence" value="ECO:0007669"/>
    <property type="project" value="InterPro"/>
</dbReference>
<name>A0A1H5PRI2_9ACTN</name>
<proteinExistence type="predicted"/>
<keyword evidence="2" id="KW-0012">Acyltransferase</keyword>
<keyword evidence="5" id="KW-1185">Reference proteome</keyword>
<evidence type="ECO:0000256" key="1">
    <source>
        <dbReference type="ARBA" id="ARBA00022679"/>
    </source>
</evidence>
<dbReference type="InterPro" id="IPR016181">
    <property type="entry name" value="Acyl_CoA_acyltransferase"/>
</dbReference>
<dbReference type="OrthoDB" id="5193513at2"/>
<dbReference type="AlphaFoldDB" id="A0A1H5PRI2"/>
<feature type="domain" description="N-acetyltransferase" evidence="3">
    <location>
        <begin position="16"/>
        <end position="158"/>
    </location>
</feature>
<dbReference type="PANTHER" id="PTHR43877:SF2">
    <property type="entry name" value="AMINOALKYLPHOSPHONATE N-ACETYLTRANSFERASE-RELATED"/>
    <property type="match status" value="1"/>
</dbReference>
<reference evidence="5" key="1">
    <citation type="submission" date="2016-10" db="EMBL/GenBank/DDBJ databases">
        <authorList>
            <person name="Varghese N."/>
            <person name="Submissions S."/>
        </authorList>
    </citation>
    <scope>NUCLEOTIDE SEQUENCE [LARGE SCALE GENOMIC DNA]</scope>
    <source>
        <strain evidence="5">DSM 45237</strain>
    </source>
</reference>
<dbReference type="PROSITE" id="PS51186">
    <property type="entry name" value="GNAT"/>
    <property type="match status" value="1"/>
</dbReference>
<protein>
    <submittedName>
        <fullName evidence="4">Acetyltransferase (GNAT) family protein</fullName>
    </submittedName>
</protein>
<sequence length="158" mass="16606">MTAAIAEARLPADADALARVYVASAAHHVALDPHRYRVPPLDAVARHYREPRPDGARILVARLDGDIVGSATVTMLPPPGPASMIADVATASLDVAVLPDHRGRGLGRRLLTAAATTAAALGAARLHLDAHHANESALRLYRDLGYQPMGVLLSRAVP</sequence>
<dbReference type="RefSeq" id="WP_069108887.1">
    <property type="nucleotide sequence ID" value="NZ_FNUC01000004.1"/>
</dbReference>
<evidence type="ECO:0000313" key="4">
    <source>
        <dbReference type="EMBL" id="SEF16329.1"/>
    </source>
</evidence>
<evidence type="ECO:0000259" key="3">
    <source>
        <dbReference type="PROSITE" id="PS51186"/>
    </source>
</evidence>
<evidence type="ECO:0000313" key="5">
    <source>
        <dbReference type="Proteomes" id="UP000181980"/>
    </source>
</evidence>
<organism evidence="4 5">
    <name type="scientific">Jiangella alba</name>
    <dbReference type="NCBI Taxonomy" id="561176"/>
    <lineage>
        <taxon>Bacteria</taxon>
        <taxon>Bacillati</taxon>
        <taxon>Actinomycetota</taxon>
        <taxon>Actinomycetes</taxon>
        <taxon>Jiangellales</taxon>
        <taxon>Jiangellaceae</taxon>
        <taxon>Jiangella</taxon>
    </lineage>
</organism>
<dbReference type="Gene3D" id="3.40.630.30">
    <property type="match status" value="1"/>
</dbReference>
<dbReference type="InterPro" id="IPR000182">
    <property type="entry name" value="GNAT_dom"/>
</dbReference>
<dbReference type="InterPro" id="IPR050832">
    <property type="entry name" value="Bact_Acetyltransf"/>
</dbReference>
<accession>A0A1H5PRI2</accession>
<evidence type="ECO:0000256" key="2">
    <source>
        <dbReference type="ARBA" id="ARBA00023315"/>
    </source>
</evidence>
<dbReference type="SUPFAM" id="SSF55729">
    <property type="entry name" value="Acyl-CoA N-acyltransferases (Nat)"/>
    <property type="match status" value="1"/>
</dbReference>
<dbReference type="Proteomes" id="UP000181980">
    <property type="component" value="Unassembled WGS sequence"/>
</dbReference>
<dbReference type="EMBL" id="FNUC01000004">
    <property type="protein sequence ID" value="SEF16329.1"/>
    <property type="molecule type" value="Genomic_DNA"/>
</dbReference>
<dbReference type="STRING" id="561176.SAMN04488561_5342"/>
<dbReference type="Pfam" id="PF00583">
    <property type="entry name" value="Acetyltransf_1"/>
    <property type="match status" value="1"/>
</dbReference>
<gene>
    <name evidence="4" type="ORF">SAMN04488561_5342</name>
</gene>
<dbReference type="PANTHER" id="PTHR43877">
    <property type="entry name" value="AMINOALKYLPHOSPHONATE N-ACETYLTRANSFERASE-RELATED-RELATED"/>
    <property type="match status" value="1"/>
</dbReference>
<keyword evidence="1 4" id="KW-0808">Transferase</keyword>